<organism evidence="2 3">
    <name type="scientific">Candidatus Liberibacter solanacearum</name>
    <dbReference type="NCBI Taxonomy" id="556287"/>
    <lineage>
        <taxon>Bacteria</taxon>
        <taxon>Pseudomonadati</taxon>
        <taxon>Pseudomonadota</taxon>
        <taxon>Alphaproteobacteria</taxon>
        <taxon>Hyphomicrobiales</taxon>
        <taxon>Rhizobiaceae</taxon>
        <taxon>Liberibacter</taxon>
    </lineage>
</organism>
<dbReference type="AlphaFoldDB" id="A0A1V2N908"/>
<name>A0A1V2N908_9HYPH</name>
<accession>A0A1V2N908</accession>
<evidence type="ECO:0000256" key="1">
    <source>
        <dbReference type="SAM" id="Phobius"/>
    </source>
</evidence>
<keyword evidence="1" id="KW-0472">Membrane</keyword>
<protein>
    <submittedName>
        <fullName evidence="2">Uncharacterized protein</fullName>
    </submittedName>
</protein>
<feature type="transmembrane region" description="Helical" evidence="1">
    <location>
        <begin position="21"/>
        <end position="45"/>
    </location>
</feature>
<proteinExistence type="predicted"/>
<dbReference type="Proteomes" id="UP000189542">
    <property type="component" value="Unassembled WGS sequence"/>
</dbReference>
<dbReference type="SUPFAM" id="SSF56300">
    <property type="entry name" value="Metallo-dependent phosphatases"/>
    <property type="match status" value="1"/>
</dbReference>
<dbReference type="EMBL" id="LVWB01000004">
    <property type="protein sequence ID" value="ONI60188.1"/>
    <property type="molecule type" value="Genomic_DNA"/>
</dbReference>
<reference evidence="2 3" key="1">
    <citation type="journal article" date="2017" name="PLoS ONE">
        <title>Genomic sequence of 'Candidatus Liberibacter solanacearum' haplotype C and its comparison with haplotype A and B genomes.</title>
        <authorList>
            <person name="Wang J."/>
            <person name="Haapalainen M."/>
            <person name="Schott T."/>
            <person name="Thompson S.M."/>
            <person name="Smith G.R."/>
            <person name="Nissinen A.I."/>
            <person name="Pirhonen M."/>
        </authorList>
    </citation>
    <scope>NUCLEOTIDE SEQUENCE [LARGE SCALE GENOMIC DNA]</scope>
    <source>
        <strain evidence="2 3">FIN111</strain>
    </source>
</reference>
<evidence type="ECO:0000313" key="3">
    <source>
        <dbReference type="Proteomes" id="UP000189542"/>
    </source>
</evidence>
<comment type="caution">
    <text evidence="2">The sequence shown here is derived from an EMBL/GenBank/DDBJ whole genome shotgun (WGS) entry which is preliminary data.</text>
</comment>
<sequence>MKIFKNKLKIHFFNKLLFFSIKGNFAMISAIMIPLFAFLLGIVLLTSNYLLHKYSVESASEEALNHGMSLICSQDDITRDDLKKIILNDLIVILKKNNFTKQEADLVAKNSKIDITTLISDSKNPRSYHFYIKSVYKIPLDEITKIFYPKDLTIVTHVNKIATCHYKSYVILPNPRARTLYSPWDSIHKGTVTAINSIIEDKNIAYMIINGSMTSFRSDYSTEIQQFNHVYASLKVPIFRSIGTRDYVDNKGNCHDTSQDTSISLSAYSCSFTALNDLSWRIINEYKKLPGINYDLRKWKEGFLFKTHHIEGSLAYTWNDKNIHFVQLNNSLFYIAHYSSGLMSFDCQINPMISPIGRELTSPWLQRDLEKARKENKAIILFVDNMYQNPHPTPVQKNEFNNLVAKYKIAAIFSGEGPDHREEFFYDNNHVTKFYNTGAVIPHYGKFILLENRGHSLDVSIYNHHNGEAILTKKMPSITLPSY</sequence>
<evidence type="ECO:0000313" key="2">
    <source>
        <dbReference type="EMBL" id="ONI60188.1"/>
    </source>
</evidence>
<gene>
    <name evidence="2" type="ORF">AYO25_01210</name>
</gene>
<dbReference type="InterPro" id="IPR029052">
    <property type="entry name" value="Metallo-depent_PP-like"/>
</dbReference>
<keyword evidence="1" id="KW-0812">Transmembrane</keyword>
<keyword evidence="1" id="KW-1133">Transmembrane helix</keyword>
<dbReference type="Gene3D" id="3.60.21.10">
    <property type="match status" value="1"/>
</dbReference>